<gene>
    <name evidence="4" type="ORF">MATL_G00184480</name>
</gene>
<dbReference type="EMBL" id="JAFDVH010000016">
    <property type="protein sequence ID" value="KAG7462406.1"/>
    <property type="molecule type" value="Genomic_DNA"/>
</dbReference>
<feature type="compositionally biased region" description="Low complexity" evidence="2">
    <location>
        <begin position="1217"/>
        <end position="1233"/>
    </location>
</feature>
<proteinExistence type="predicted"/>
<evidence type="ECO:0000256" key="1">
    <source>
        <dbReference type="SAM" id="Coils"/>
    </source>
</evidence>
<dbReference type="Pfam" id="PF25817">
    <property type="entry name" value="ICE1_C"/>
    <property type="match status" value="1"/>
</dbReference>
<accession>A0A9D3SYX5</accession>
<keyword evidence="1" id="KW-0175">Coiled coil</keyword>
<name>A0A9D3SYX5_MEGAT</name>
<feature type="coiled-coil region" evidence="1">
    <location>
        <begin position="58"/>
        <end position="175"/>
    </location>
</feature>
<feature type="region of interest" description="Disordered" evidence="2">
    <location>
        <begin position="1210"/>
        <end position="1233"/>
    </location>
</feature>
<dbReference type="PANTHER" id="PTHR11852:SF4">
    <property type="entry name" value="LITTLE ELONGATION COMPLEX SUBUNIT 1"/>
    <property type="match status" value="1"/>
</dbReference>
<dbReference type="PANTHER" id="PTHR11852">
    <property type="entry name" value="PLATELET-ACTIVATING FACTOR ACETYLHYDROLASE"/>
    <property type="match status" value="1"/>
</dbReference>
<feature type="region of interest" description="Disordered" evidence="2">
    <location>
        <begin position="839"/>
        <end position="866"/>
    </location>
</feature>
<organism evidence="4 5">
    <name type="scientific">Megalops atlanticus</name>
    <name type="common">Tarpon</name>
    <name type="synonym">Clupea gigantea</name>
    <dbReference type="NCBI Taxonomy" id="7932"/>
    <lineage>
        <taxon>Eukaryota</taxon>
        <taxon>Metazoa</taxon>
        <taxon>Chordata</taxon>
        <taxon>Craniata</taxon>
        <taxon>Vertebrata</taxon>
        <taxon>Euteleostomi</taxon>
        <taxon>Actinopterygii</taxon>
        <taxon>Neopterygii</taxon>
        <taxon>Teleostei</taxon>
        <taxon>Elopiformes</taxon>
        <taxon>Megalopidae</taxon>
        <taxon>Megalops</taxon>
    </lineage>
</organism>
<keyword evidence="5" id="KW-1185">Reference proteome</keyword>
<evidence type="ECO:0000259" key="3">
    <source>
        <dbReference type="Pfam" id="PF25817"/>
    </source>
</evidence>
<dbReference type="InterPro" id="IPR057881">
    <property type="entry name" value="ICE1_C"/>
</dbReference>
<evidence type="ECO:0000313" key="5">
    <source>
        <dbReference type="Proteomes" id="UP001046870"/>
    </source>
</evidence>
<reference evidence="4" key="1">
    <citation type="submission" date="2021-01" db="EMBL/GenBank/DDBJ databases">
        <authorList>
            <person name="Zahm M."/>
            <person name="Roques C."/>
            <person name="Cabau C."/>
            <person name="Klopp C."/>
            <person name="Donnadieu C."/>
            <person name="Jouanno E."/>
            <person name="Lampietro C."/>
            <person name="Louis A."/>
            <person name="Herpin A."/>
            <person name="Echchiki A."/>
            <person name="Berthelot C."/>
            <person name="Parey E."/>
            <person name="Roest-Crollius H."/>
            <person name="Braasch I."/>
            <person name="Postlethwait J."/>
            <person name="Bobe J."/>
            <person name="Montfort J."/>
            <person name="Bouchez O."/>
            <person name="Begum T."/>
            <person name="Mejri S."/>
            <person name="Adams A."/>
            <person name="Chen W.-J."/>
            <person name="Guiguen Y."/>
        </authorList>
    </citation>
    <scope>NUCLEOTIDE SEQUENCE</scope>
    <source>
        <strain evidence="4">YG-15Mar2019-1</strain>
        <tissue evidence="4">Brain</tissue>
    </source>
</reference>
<feature type="compositionally biased region" description="Basic and acidic residues" evidence="2">
    <location>
        <begin position="841"/>
        <end position="865"/>
    </location>
</feature>
<feature type="domain" description="Little elongation complex subunit 1 C-terminal" evidence="3">
    <location>
        <begin position="1549"/>
        <end position="1739"/>
    </location>
</feature>
<evidence type="ECO:0000256" key="2">
    <source>
        <dbReference type="SAM" id="MobiDB-lite"/>
    </source>
</evidence>
<protein>
    <recommendedName>
        <fullName evidence="3">Little elongation complex subunit 1 C-terminal domain-containing protein</fullName>
    </recommendedName>
</protein>
<dbReference type="OrthoDB" id="2238957at2759"/>
<comment type="caution">
    <text evidence="4">The sequence shown here is derived from an EMBL/GenBank/DDBJ whole genome shotgun (WGS) entry which is preliminary data.</text>
</comment>
<dbReference type="Proteomes" id="UP001046870">
    <property type="component" value="Chromosome 16"/>
</dbReference>
<sequence length="1748" mass="193347">MPGENHAKTTGISSDVTGGICQNCAVLHQNLKKYVAALPILKRKIIDTEPTSPPTEALQKSQRETSKLHQQLDELLLKMVELEKHMEERKALWSELKEKNKTLKMYQQTSVELDSLKEESAKSLALNKQLENQVKKLEDSTVRQNHEITELKMEKKKLEKNLHKAQKHLEKLEKEVQKNPKTISTQTSFPEERRIDKAKVKLLFEELWKCIEPLSSHTTDPLFSSGYSNGLTDVPPCSQSLLLTTALTQLNSQPVTRAQLSTDLPCESSVYLNESVKPFASTVHNQGVPEPTNTGTSGKESRVLGGHVKDSNLQVIAYENVSEHSATSPCGNHGQKVMKILDWFRPLPQLLSPVSPQEVLFQDLSDSRDHEENARCCDGNDLKMTICSEMANNSLMRGTSYQCSESAGLQHYKLAAKQATNAMVMTAPAHRNALQTTVFTAKAKKTYQNSGSKRNVPPPEIEICEHRIKKLANTAETTLSMSDESMVDVSAESSTRSCVTVSVFSGVSAELSVSGNTASSKNSFLNADDRAERTSVNEKEINIKDVLCENALPVFQNVSKAEEQKGNCDTPPSTSILKPKLSTPIENMTCQSSEDFEVNEDTSAPFQTPLGFGNLEDSFSNCFPQKQVSDGTERQTPKSTLNYIIKDNTKTEQAVSKVISDETSQTKENFTNSFQVSAGEVDFGKIHLPLKSGNNETEVQDSSHMEIPTSTDTTFTSEFGLGLGLTASEPPTRALSPKEELHTVEIVYTGCPSQLSKHEKSCKKASGKTNELEMTTFTSHEVGCLKQIDYGPAERIQITNPSKTLTVCTDEDDVMRMHASCSDVNPFVIKTRLSPLEFPTGEDKLERSSSEDPATHRESSDEHESFVLQRKVKTTHQRAGNQASIKSDNGVIRTGQNSTINHTAPERSHCSCCSVTALDHLPSHDSSHVKMDLYLNSVQSEDNGDNDVPIQETFTGLSHCENKTVNDHENPFKEKLKEYTTEVNQSQKITGKCIVASRVSSVSVAKTGPHLQRTDGSTVSHITHSHITQEFTDEKLEDMKKTFNSDNIGLFPMNSDQTFKNPAIPSHNRQHSGNVQERQMVKLKDEQLILTNAPGLDTADTSTPIKSPDSIRTVRVEMGPPLPPLLHPLTATPPRSDRLESRIIPGKLSFPSPLNELVSPLQETPVTPLMSPLSDGSKEKYFATPSPLDAKQRVFPSPLQFCARTPKHALPVPGRLPPSASGVSSSVPSTSQENSVTILDSMYPELSARARTLNILRGAVNLSRHASDSGRSVPDSDEQISRFKAIGLSTAFTKTGKATECENSRFDQSVENTNLSRERVRDAIGQTGKRTGVNVLLPRSAKKPRVDRASPVLARISFPDNSEELIQPDLSEIKEDDQPNEIYGRKQMGSTASSSLNAISEALTKIETSCFDVLPVIHSHVNIGRVSNVAVLRDEEKEVIHEFCVVNKLLTDDLLSAIQIKMKTEKTTLSGNHMQALCRVYTGICRQRGDWERAHLFAYSILKEDFPDSAKLILFMVTTWNDILLHTSVVNRAINAVVRLRASGEVLCCLAEYLGWKTNPPCEIQKLIALTLAALKTGVQMKFMQHDRHGDDLDPAAWEYIFTLDLLCSEQGWKWTHDNVICKELWPIMNQWVLQPRSQQRPVPDVSVASVLRLIGRLGQLGIKQKSIGSVRNIAKVVNMFGRHGRAEGVPWPVQLAAVYTIYDLSPSNPKEALEALAAWRGEATQAVPPAVTSCITQIGSMCRYVKS</sequence>
<evidence type="ECO:0000313" key="4">
    <source>
        <dbReference type="EMBL" id="KAG7462406.1"/>
    </source>
</evidence>